<dbReference type="PATRIC" id="fig|188932.3.peg.1218"/>
<organism evidence="2 3">
    <name type="scientific">Pedobacter cryoconitis</name>
    <dbReference type="NCBI Taxonomy" id="188932"/>
    <lineage>
        <taxon>Bacteria</taxon>
        <taxon>Pseudomonadati</taxon>
        <taxon>Bacteroidota</taxon>
        <taxon>Sphingobacteriia</taxon>
        <taxon>Sphingobacteriales</taxon>
        <taxon>Sphingobacteriaceae</taxon>
        <taxon>Pedobacter</taxon>
    </lineage>
</organism>
<feature type="transmembrane region" description="Helical" evidence="1">
    <location>
        <begin position="21"/>
        <end position="39"/>
    </location>
</feature>
<proteinExistence type="predicted"/>
<keyword evidence="1" id="KW-0472">Membrane</keyword>
<feature type="transmembrane region" description="Helical" evidence="1">
    <location>
        <begin position="147"/>
        <end position="172"/>
    </location>
</feature>
<accession>A0A127V9L9</accession>
<dbReference type="Proteomes" id="UP000071561">
    <property type="component" value="Chromosome"/>
</dbReference>
<feature type="transmembrane region" description="Helical" evidence="1">
    <location>
        <begin position="465"/>
        <end position="483"/>
    </location>
</feature>
<feature type="transmembrane region" description="Helical" evidence="1">
    <location>
        <begin position="265"/>
        <end position="285"/>
    </location>
</feature>
<gene>
    <name evidence="2" type="ORF">AY601_1177</name>
</gene>
<sequence>MKYFYNLLQADYLQRTRTYSFLITLVFTVYMAYLFVPLHTASYTTLNVPGFKGAYNSAWAGYVSAIMVTVMLSMYGFLLVNSGIKKDIDTEVGLIIACTPITNFNYLLSKMLSNLMVLLTIVCCTFIVSIIMFFIRGSGYPFVLVNFVLPYLILPIPAMFLVSALAILAEVFLGKRTVLQFLIYFMLFGITMAAIKLQQTNSLATLLDPFGLQTITSSIAQEISSQFHTGVKDPSFGFIFIGKKPFKVFVYEGIHWQIPFLVSRLLWIAISILLVYISSFFFHRFDFKQSAAKKKAVTEPKQIDGLNLTPQGINRSLMPPLVTDYSILPFVKTEMLLLVRKGNKWFWLVNMGLWLSMCFAPLAIAHAYLLPILWFLQVTRWSDLTTKEKTNRLHYFTFASYRPLFRILPAQILSGILLAIVLALPVILRYAFLADIYAVVNIINGAVLIISLAAGIGIITDGKKLYEIIFFILTYAVINKLTFNDYLGGMPHANSLSYVVILTGINIAVLLMSFIVRNYQSRNL</sequence>
<dbReference type="OrthoDB" id="6017159at2"/>
<feature type="transmembrane region" description="Helical" evidence="1">
    <location>
        <begin position="59"/>
        <end position="80"/>
    </location>
</feature>
<feature type="transmembrane region" description="Helical" evidence="1">
    <location>
        <begin position="495"/>
        <end position="516"/>
    </location>
</feature>
<feature type="transmembrane region" description="Helical" evidence="1">
    <location>
        <begin position="115"/>
        <end position="135"/>
    </location>
</feature>
<feature type="transmembrane region" description="Helical" evidence="1">
    <location>
        <begin position="412"/>
        <end position="432"/>
    </location>
</feature>
<feature type="transmembrane region" description="Helical" evidence="1">
    <location>
        <begin position="345"/>
        <end position="370"/>
    </location>
</feature>
<protein>
    <submittedName>
        <fullName evidence="2">Uncharacterized protein</fullName>
    </submittedName>
</protein>
<feature type="transmembrane region" description="Helical" evidence="1">
    <location>
        <begin position="178"/>
        <end position="197"/>
    </location>
</feature>
<keyword evidence="1" id="KW-0812">Transmembrane</keyword>
<dbReference type="RefSeq" id="WP_157287727.1">
    <property type="nucleotide sequence ID" value="NZ_CP014504.1"/>
</dbReference>
<name>A0A127V9L9_9SPHI</name>
<evidence type="ECO:0000256" key="1">
    <source>
        <dbReference type="SAM" id="Phobius"/>
    </source>
</evidence>
<feature type="transmembrane region" description="Helical" evidence="1">
    <location>
        <begin position="438"/>
        <end position="458"/>
    </location>
</feature>
<keyword evidence="1" id="KW-1133">Transmembrane helix</keyword>
<dbReference type="EMBL" id="CP014504">
    <property type="protein sequence ID" value="AMP98102.1"/>
    <property type="molecule type" value="Genomic_DNA"/>
</dbReference>
<evidence type="ECO:0000313" key="3">
    <source>
        <dbReference type="Proteomes" id="UP000071561"/>
    </source>
</evidence>
<evidence type="ECO:0000313" key="2">
    <source>
        <dbReference type="EMBL" id="AMP98102.1"/>
    </source>
</evidence>
<reference evidence="2 3" key="1">
    <citation type="submission" date="2016-03" db="EMBL/GenBank/DDBJ databases">
        <title>Complete genome sequence of Pedobacter cryoconitis PAMC 27485.</title>
        <authorList>
            <person name="Lee J."/>
            <person name="Kim O.-S."/>
        </authorList>
    </citation>
    <scope>NUCLEOTIDE SEQUENCE [LARGE SCALE GENOMIC DNA]</scope>
    <source>
        <strain evidence="2 3">PAMC 27485</strain>
    </source>
</reference>
<dbReference type="AlphaFoldDB" id="A0A127V9L9"/>
<dbReference type="KEGG" id="pcm:AY601_1177"/>
<keyword evidence="3" id="KW-1185">Reference proteome</keyword>